<dbReference type="AlphaFoldDB" id="A0A9D1DPD2"/>
<feature type="transmembrane region" description="Helical" evidence="1">
    <location>
        <begin position="62"/>
        <end position="85"/>
    </location>
</feature>
<organism evidence="2 3">
    <name type="scientific">Candidatus Gallacutalibacter pullicola</name>
    <dbReference type="NCBI Taxonomy" id="2840830"/>
    <lineage>
        <taxon>Bacteria</taxon>
        <taxon>Bacillati</taxon>
        <taxon>Bacillota</taxon>
        <taxon>Clostridia</taxon>
        <taxon>Eubacteriales</taxon>
        <taxon>Candidatus Gallacutalibacter</taxon>
    </lineage>
</organism>
<keyword evidence="1" id="KW-0812">Transmembrane</keyword>
<dbReference type="InterPro" id="IPR010001">
    <property type="entry name" value="BofA"/>
</dbReference>
<proteinExistence type="predicted"/>
<sequence>MDNVTLLLGAAGIFGLLVVIQIITRAGRPVRRAVGGILAGWGALGAVNLAGLYTGVVLPISFLSLGVSAVAGIPGVTLLLLLNLLL</sequence>
<dbReference type="Pfam" id="PF07441">
    <property type="entry name" value="BofA"/>
    <property type="match status" value="1"/>
</dbReference>
<comment type="caution">
    <text evidence="2">The sequence shown here is derived from an EMBL/GenBank/DDBJ whole genome shotgun (WGS) entry which is preliminary data.</text>
</comment>
<keyword evidence="1" id="KW-1133">Transmembrane helix</keyword>
<evidence type="ECO:0000313" key="3">
    <source>
        <dbReference type="Proteomes" id="UP000886785"/>
    </source>
</evidence>
<keyword evidence="1" id="KW-0472">Membrane</keyword>
<accession>A0A9D1DPD2</accession>
<dbReference type="Proteomes" id="UP000886785">
    <property type="component" value="Unassembled WGS sequence"/>
</dbReference>
<feature type="transmembrane region" description="Helical" evidence="1">
    <location>
        <begin position="6"/>
        <end position="24"/>
    </location>
</feature>
<name>A0A9D1DPD2_9FIRM</name>
<protein>
    <submittedName>
        <fullName evidence="2">Pro-sigmaK processing inhibitor BofA family protein</fullName>
    </submittedName>
</protein>
<dbReference type="EMBL" id="DVHF01000026">
    <property type="protein sequence ID" value="HIR56419.1"/>
    <property type="molecule type" value="Genomic_DNA"/>
</dbReference>
<reference evidence="2" key="2">
    <citation type="journal article" date="2021" name="PeerJ">
        <title>Extensive microbial diversity within the chicken gut microbiome revealed by metagenomics and culture.</title>
        <authorList>
            <person name="Gilroy R."/>
            <person name="Ravi A."/>
            <person name="Getino M."/>
            <person name="Pursley I."/>
            <person name="Horton D.L."/>
            <person name="Alikhan N.F."/>
            <person name="Baker D."/>
            <person name="Gharbi K."/>
            <person name="Hall N."/>
            <person name="Watson M."/>
            <person name="Adriaenssens E.M."/>
            <person name="Foster-Nyarko E."/>
            <person name="Jarju S."/>
            <person name="Secka A."/>
            <person name="Antonio M."/>
            <person name="Oren A."/>
            <person name="Chaudhuri R.R."/>
            <person name="La Ragione R."/>
            <person name="Hildebrand F."/>
            <person name="Pallen M.J."/>
        </authorList>
    </citation>
    <scope>NUCLEOTIDE SEQUENCE</scope>
    <source>
        <strain evidence="2">ChiSjej1B19-7085</strain>
    </source>
</reference>
<evidence type="ECO:0000256" key="1">
    <source>
        <dbReference type="SAM" id="Phobius"/>
    </source>
</evidence>
<evidence type="ECO:0000313" key="2">
    <source>
        <dbReference type="EMBL" id="HIR56419.1"/>
    </source>
</evidence>
<reference evidence="2" key="1">
    <citation type="submission" date="2020-10" db="EMBL/GenBank/DDBJ databases">
        <authorList>
            <person name="Gilroy R."/>
        </authorList>
    </citation>
    <scope>NUCLEOTIDE SEQUENCE</scope>
    <source>
        <strain evidence="2">ChiSjej1B19-7085</strain>
    </source>
</reference>
<feature type="transmembrane region" description="Helical" evidence="1">
    <location>
        <begin position="36"/>
        <end position="56"/>
    </location>
</feature>
<gene>
    <name evidence="2" type="ORF">IAA54_02030</name>
</gene>